<dbReference type="InterPro" id="IPR006703">
    <property type="entry name" value="G_AIG1"/>
</dbReference>
<reference evidence="5" key="1">
    <citation type="submission" date="2020-08" db="EMBL/GenBank/DDBJ databases">
        <title>Chromosome-level assembly of Southern catfish (Silurus meridionalis) provides insights into visual adaptation to the nocturnal and benthic lifestyles.</title>
        <authorList>
            <person name="Zhang Y."/>
            <person name="Wang D."/>
            <person name="Peng Z."/>
        </authorList>
    </citation>
    <scope>NUCLEOTIDE SEQUENCE</scope>
    <source>
        <strain evidence="5">SWU-2019-XX</strain>
        <tissue evidence="5">Muscle</tissue>
    </source>
</reference>
<comment type="similarity">
    <text evidence="1">Belongs to the TRAFAC class TrmE-Era-EngA-EngB-Septin-like GTPase superfamily. AIG1/Toc34/Toc159-like paraseptin GTPase family. IAN subfamily.</text>
</comment>
<protein>
    <recommendedName>
        <fullName evidence="4">AIG1-type G domain-containing protein</fullName>
    </recommendedName>
</protein>
<keyword evidence="6" id="KW-1185">Reference proteome</keyword>
<evidence type="ECO:0000313" key="6">
    <source>
        <dbReference type="Proteomes" id="UP000606274"/>
    </source>
</evidence>
<dbReference type="PANTHER" id="PTHR32046:SF11">
    <property type="entry name" value="IMMUNE-ASSOCIATED NUCLEOTIDE-BINDING PROTEIN 10-LIKE"/>
    <property type="match status" value="1"/>
</dbReference>
<dbReference type="AlphaFoldDB" id="A0A8T0BSG4"/>
<dbReference type="Proteomes" id="UP000606274">
    <property type="component" value="Unassembled WGS sequence"/>
</dbReference>
<evidence type="ECO:0000313" key="5">
    <source>
        <dbReference type="EMBL" id="KAF7708376.1"/>
    </source>
</evidence>
<feature type="coiled-coil region" evidence="3">
    <location>
        <begin position="403"/>
        <end position="444"/>
    </location>
</feature>
<dbReference type="PANTHER" id="PTHR32046">
    <property type="entry name" value="G DOMAIN-CONTAINING PROTEIN"/>
    <property type="match status" value="1"/>
</dbReference>
<evidence type="ECO:0000256" key="3">
    <source>
        <dbReference type="SAM" id="Coils"/>
    </source>
</evidence>
<dbReference type="GO" id="GO:0005525">
    <property type="term" value="F:GTP binding"/>
    <property type="evidence" value="ECO:0007669"/>
    <property type="project" value="InterPro"/>
</dbReference>
<organism evidence="5 6">
    <name type="scientific">Silurus meridionalis</name>
    <name type="common">Southern catfish</name>
    <name type="synonym">Silurus soldatovi meridionalis</name>
    <dbReference type="NCBI Taxonomy" id="175797"/>
    <lineage>
        <taxon>Eukaryota</taxon>
        <taxon>Metazoa</taxon>
        <taxon>Chordata</taxon>
        <taxon>Craniata</taxon>
        <taxon>Vertebrata</taxon>
        <taxon>Euteleostomi</taxon>
        <taxon>Actinopterygii</taxon>
        <taxon>Neopterygii</taxon>
        <taxon>Teleostei</taxon>
        <taxon>Ostariophysi</taxon>
        <taxon>Siluriformes</taxon>
        <taxon>Siluridae</taxon>
        <taxon>Silurus</taxon>
    </lineage>
</organism>
<sequence length="500" mass="57949">MENGNSPHRSSLVQDKHFRYKEKSRSINGFLTRYILNPWTLLDGERLKRVAFGDKDASKPHKTIIMLGETGVGMSTIINALLNYMLGVESEDRIWFEIIETEEKQADSQTVKVTAYDIFTESSSFSLTIIDTPGFRKTEGKKEDLKIAEGLLELFGCNDWYHEIDAVCLVMSSSTVRLTERQRYVFNSILSLFSNDVRKNFVVFITHAPTASPNSIKAIKDAKIPCAQTDNKEPVHFRFDNCHCENFYVKCNSEEQMEQLFQGYQAAWDLFKTSIGDFWSFVNTVKPASFKNVERMLTHRKQLLEHFTNISKQVQSMQLQYDEFDESYNEKVPIDPSSGSSKEATCCSVCEFNCHYPGCWWVKDLSWCTVMSKYKCTKCPGKCDYTKHVKEGKIYVRKTRKVKKTLKDVKKNYETESEENKKRIKQLEEKIAKQEKEVFRQVNECHKCLHFLQEIALSTDALSTAQDLDSLIKEARETDCEELIERLEELKKINKLSSTR</sequence>
<dbReference type="EMBL" id="JABFDY010000004">
    <property type="protein sequence ID" value="KAF7708376.1"/>
    <property type="molecule type" value="Genomic_DNA"/>
</dbReference>
<dbReference type="Pfam" id="PF04548">
    <property type="entry name" value="AIG1"/>
    <property type="match status" value="1"/>
</dbReference>
<feature type="coiled-coil region" evidence="3">
    <location>
        <begin position="473"/>
        <end position="500"/>
    </location>
</feature>
<gene>
    <name evidence="5" type="ORF">HF521_017433</name>
</gene>
<dbReference type="CDD" id="cd00882">
    <property type="entry name" value="Ras_like_GTPase"/>
    <property type="match status" value="1"/>
</dbReference>
<keyword evidence="3" id="KW-0175">Coiled coil</keyword>
<dbReference type="SUPFAM" id="SSF52540">
    <property type="entry name" value="P-loop containing nucleoside triphosphate hydrolases"/>
    <property type="match status" value="1"/>
</dbReference>
<dbReference type="InterPro" id="IPR027417">
    <property type="entry name" value="P-loop_NTPase"/>
</dbReference>
<proteinExistence type="inferred from homology"/>
<evidence type="ECO:0000256" key="2">
    <source>
        <dbReference type="ARBA" id="ARBA00022741"/>
    </source>
</evidence>
<feature type="domain" description="AIG1-type G" evidence="4">
    <location>
        <begin position="62"/>
        <end position="217"/>
    </location>
</feature>
<dbReference type="Gene3D" id="3.40.50.300">
    <property type="entry name" value="P-loop containing nucleotide triphosphate hydrolases"/>
    <property type="match status" value="1"/>
</dbReference>
<name>A0A8T0BSG4_SILME</name>
<evidence type="ECO:0000259" key="4">
    <source>
        <dbReference type="Pfam" id="PF04548"/>
    </source>
</evidence>
<accession>A0A8T0BSG4</accession>
<dbReference type="OrthoDB" id="8954335at2759"/>
<evidence type="ECO:0000256" key="1">
    <source>
        <dbReference type="ARBA" id="ARBA00008535"/>
    </source>
</evidence>
<keyword evidence="2" id="KW-0547">Nucleotide-binding</keyword>
<comment type="caution">
    <text evidence="5">The sequence shown here is derived from an EMBL/GenBank/DDBJ whole genome shotgun (WGS) entry which is preliminary data.</text>
</comment>